<dbReference type="Gene3D" id="3.10.620.30">
    <property type="match status" value="1"/>
</dbReference>
<dbReference type="PANTHER" id="PTHR33490">
    <property type="entry name" value="BLR5614 PROTEIN-RELATED"/>
    <property type="match status" value="1"/>
</dbReference>
<proteinExistence type="predicted"/>
<dbReference type="InterPro" id="IPR038765">
    <property type="entry name" value="Papain-like_cys_pep_sf"/>
</dbReference>
<name>A0A934KIK6_9BACT</name>
<feature type="domain" description="Transglutaminase-like" evidence="1">
    <location>
        <begin position="194"/>
        <end position="258"/>
    </location>
</feature>
<accession>A0A934KIK6</accession>
<sequence>MRRRQQKMAQDLIPGLVDQGDLDWARLVRARYLVRQAFRYEYESPIRRLRHRLLVVPPDQHGDQRTLMSHLRFTPEAGRLTRRSDRYGNSVVEIRFPEVDSAVDFEARIVVERSLGEEGRLQPAEVAPRWLGDRGLLTPAGLTEPGPRLRRMAGELAREGLAGLELADRINRCVRGALDYRPGVTGIHTSAEEALARGSGVCQDYTHVMLALCRLLKLPARYVSGHLLGEGGTHAWVEALVPSLGAGSAAAYGFDPTHGRSTGIRYVTVAVGKDYSDVAPTSGSYVGGSGHLTSAKRVDVVGFDYA</sequence>
<dbReference type="SMART" id="SM00460">
    <property type="entry name" value="TGc"/>
    <property type="match status" value="1"/>
</dbReference>
<organism evidence="2 3">
    <name type="scientific">Candidatus Dormiibacter inghamiae</name>
    <dbReference type="NCBI Taxonomy" id="3127013"/>
    <lineage>
        <taxon>Bacteria</taxon>
        <taxon>Bacillati</taxon>
        <taxon>Candidatus Dormiibacterota</taxon>
        <taxon>Candidatus Dormibacteria</taxon>
        <taxon>Candidatus Dormibacterales</taxon>
        <taxon>Candidatus Dormibacteraceae</taxon>
        <taxon>Candidatus Dormiibacter</taxon>
    </lineage>
</organism>
<evidence type="ECO:0000259" key="1">
    <source>
        <dbReference type="SMART" id="SM00460"/>
    </source>
</evidence>
<evidence type="ECO:0000313" key="2">
    <source>
        <dbReference type="EMBL" id="MBJ7603478.1"/>
    </source>
</evidence>
<dbReference type="InterPro" id="IPR002931">
    <property type="entry name" value="Transglutaminase-like"/>
</dbReference>
<dbReference type="Pfam" id="PF01841">
    <property type="entry name" value="Transglut_core"/>
    <property type="match status" value="1"/>
</dbReference>
<comment type="caution">
    <text evidence="2">The sequence shown here is derived from an EMBL/GenBank/DDBJ whole genome shotgun (WGS) entry which is preliminary data.</text>
</comment>
<dbReference type="Proteomes" id="UP000620075">
    <property type="component" value="Unassembled WGS sequence"/>
</dbReference>
<dbReference type="InterPro" id="IPR013589">
    <property type="entry name" value="Bac_transglu_N"/>
</dbReference>
<gene>
    <name evidence="2" type="ORF">JF888_09870</name>
</gene>
<dbReference type="RefSeq" id="WP_338179558.1">
    <property type="nucleotide sequence ID" value="NZ_JAEKNQ010000036.1"/>
</dbReference>
<dbReference type="EMBL" id="JAEKNQ010000036">
    <property type="protein sequence ID" value="MBJ7603478.1"/>
    <property type="molecule type" value="Genomic_DNA"/>
</dbReference>
<evidence type="ECO:0000313" key="3">
    <source>
        <dbReference type="Proteomes" id="UP000620075"/>
    </source>
</evidence>
<dbReference type="SUPFAM" id="SSF54001">
    <property type="entry name" value="Cysteine proteinases"/>
    <property type="match status" value="1"/>
</dbReference>
<reference evidence="2 3" key="1">
    <citation type="submission" date="2020-10" db="EMBL/GenBank/DDBJ databases">
        <title>Ca. Dormibacterota MAGs.</title>
        <authorList>
            <person name="Montgomery K."/>
        </authorList>
    </citation>
    <scope>NUCLEOTIDE SEQUENCE [LARGE SCALE GENOMIC DNA]</scope>
    <source>
        <strain evidence="2">SC8811_S16_3</strain>
    </source>
</reference>
<dbReference type="PANTHER" id="PTHR33490:SF6">
    <property type="entry name" value="SLL1049 PROTEIN"/>
    <property type="match status" value="1"/>
</dbReference>
<protein>
    <submittedName>
        <fullName evidence="2">Transglutaminase family protein</fullName>
    </submittedName>
</protein>
<dbReference type="Pfam" id="PF08379">
    <property type="entry name" value="Bact_transglu_N"/>
    <property type="match status" value="1"/>
</dbReference>
<dbReference type="AlphaFoldDB" id="A0A934KIK6"/>